<dbReference type="InterPro" id="IPR036656">
    <property type="entry name" value="QCR9_sf"/>
</dbReference>
<evidence type="ECO:0000256" key="11">
    <source>
        <dbReference type="RuleBase" id="RU368056"/>
    </source>
</evidence>
<evidence type="ECO:0000313" key="12">
    <source>
        <dbReference type="EnsemblMetazoa" id="SCAU011486-PA"/>
    </source>
</evidence>
<evidence type="ECO:0000256" key="9">
    <source>
        <dbReference type="ARBA" id="ARBA00023128"/>
    </source>
</evidence>
<evidence type="ECO:0000256" key="2">
    <source>
        <dbReference type="ARBA" id="ARBA00007856"/>
    </source>
</evidence>
<keyword evidence="8" id="KW-1133">Transmembrane helix</keyword>
<dbReference type="KEGG" id="scac:106091698"/>
<dbReference type="Gene3D" id="1.20.5.260">
    <property type="entry name" value="Cytochrome b-c1 complex subunit 9"/>
    <property type="match status" value="1"/>
</dbReference>
<gene>
    <name evidence="12" type="primary">106091698</name>
</gene>
<organism evidence="12 13">
    <name type="scientific">Stomoxys calcitrans</name>
    <name type="common">Stable fly</name>
    <name type="synonym">Conops calcitrans</name>
    <dbReference type="NCBI Taxonomy" id="35570"/>
    <lineage>
        <taxon>Eukaryota</taxon>
        <taxon>Metazoa</taxon>
        <taxon>Ecdysozoa</taxon>
        <taxon>Arthropoda</taxon>
        <taxon>Hexapoda</taxon>
        <taxon>Insecta</taxon>
        <taxon>Pterygota</taxon>
        <taxon>Neoptera</taxon>
        <taxon>Endopterygota</taxon>
        <taxon>Diptera</taxon>
        <taxon>Brachycera</taxon>
        <taxon>Muscomorpha</taxon>
        <taxon>Muscoidea</taxon>
        <taxon>Muscidae</taxon>
        <taxon>Stomoxys</taxon>
    </lineage>
</organism>
<dbReference type="GO" id="GO:0006122">
    <property type="term" value="P:mitochondrial electron transport, ubiquinol to cytochrome c"/>
    <property type="evidence" value="ECO:0007669"/>
    <property type="project" value="UniProtKB-UniRule"/>
</dbReference>
<evidence type="ECO:0000256" key="10">
    <source>
        <dbReference type="ARBA" id="ARBA00023136"/>
    </source>
</evidence>
<dbReference type="GO" id="GO:0045275">
    <property type="term" value="C:respiratory chain complex III"/>
    <property type="evidence" value="ECO:0007669"/>
    <property type="project" value="UniProtKB-UniRule"/>
</dbReference>
<proteinExistence type="inferred from homology"/>
<dbReference type="STRING" id="35570.A0A1I8PVE7"/>
<evidence type="ECO:0000256" key="4">
    <source>
        <dbReference type="ARBA" id="ARBA00022660"/>
    </source>
</evidence>
<keyword evidence="10" id="KW-0472">Membrane</keyword>
<keyword evidence="9 11" id="KW-0496">Mitochondrion</keyword>
<evidence type="ECO:0000256" key="3">
    <source>
        <dbReference type="ARBA" id="ARBA00022448"/>
    </source>
</evidence>
<protein>
    <recommendedName>
        <fullName evidence="11">Complex III subunit 9</fullName>
    </recommendedName>
</protein>
<reference evidence="12" key="1">
    <citation type="submission" date="2020-05" db="UniProtKB">
        <authorList>
            <consortium name="EnsemblMetazoa"/>
        </authorList>
    </citation>
    <scope>IDENTIFICATION</scope>
    <source>
        <strain evidence="12">USDA</strain>
    </source>
</reference>
<dbReference type="GO" id="GO:0005743">
    <property type="term" value="C:mitochondrial inner membrane"/>
    <property type="evidence" value="ECO:0007669"/>
    <property type="project" value="UniProtKB-SubCell"/>
</dbReference>
<comment type="subunit">
    <text evidence="11">Component of the ubiquinol-cytochrome c oxidoreductase (cytochrome b-c1 complex, complex III, CIII), a multisubunit enzyme composed of 3 respiratory subunits cytochrome b, cytochrome c1 and Rieske protein, 2 core protein subunits, and additional low-molecular weight protein subunits.</text>
</comment>
<accession>A0A1I8PVE7</accession>
<comment type="function">
    <text evidence="11">Component of the ubiquinol-cytochrome c oxidoreductase, a multisubunit transmembrane complex that is part of the mitochondrial electron transport chain which drives oxidative phosphorylation. The complex plays an important role in the uptake of multiple carbon sources present in different host niches.</text>
</comment>
<keyword evidence="3 11" id="KW-0813">Transport</keyword>
<keyword evidence="4 11" id="KW-0679">Respiratory chain</keyword>
<dbReference type="PANTHER" id="PTHR12980">
    <property type="entry name" value="UBIQUINOL-CYTOCHROME C REDUCTASE COMPLEX, SUBUNIT X"/>
    <property type="match status" value="1"/>
</dbReference>
<dbReference type="SUPFAM" id="SSF81514">
    <property type="entry name" value="Subunit X (non-heme 7 kDa protein) of cytochrome bc1 complex (Ubiquinol-cytochrome c reductase)"/>
    <property type="match status" value="1"/>
</dbReference>
<keyword evidence="7 11" id="KW-0249">Electron transport</keyword>
<sequence>MKVIYNTLLKRTSTFAVIALASTFFFERSLDVASESLFQSVNKGKLWNDIKHKYE</sequence>
<dbReference type="Pfam" id="PF05365">
    <property type="entry name" value="UCR_UQCRX_QCR9"/>
    <property type="match status" value="1"/>
</dbReference>
<evidence type="ECO:0000256" key="7">
    <source>
        <dbReference type="ARBA" id="ARBA00022982"/>
    </source>
</evidence>
<evidence type="ECO:0000256" key="8">
    <source>
        <dbReference type="ARBA" id="ARBA00022989"/>
    </source>
</evidence>
<keyword evidence="13" id="KW-1185">Reference proteome</keyword>
<evidence type="ECO:0000256" key="5">
    <source>
        <dbReference type="ARBA" id="ARBA00022692"/>
    </source>
</evidence>
<dbReference type="FunFam" id="1.20.5.260:FF:000001">
    <property type="entry name" value="Cytochrome b-c1 complex subunit 9"/>
    <property type="match status" value="1"/>
</dbReference>
<keyword evidence="6 11" id="KW-0999">Mitochondrion inner membrane</keyword>
<evidence type="ECO:0000313" key="13">
    <source>
        <dbReference type="Proteomes" id="UP000095300"/>
    </source>
</evidence>
<dbReference type="PANTHER" id="PTHR12980:SF0">
    <property type="entry name" value="CYTOCHROME B-C1 COMPLEX SUBUNIT 9"/>
    <property type="match status" value="1"/>
</dbReference>
<name>A0A1I8PVE7_STOCA</name>
<evidence type="ECO:0000256" key="1">
    <source>
        <dbReference type="ARBA" id="ARBA00004434"/>
    </source>
</evidence>
<dbReference type="OrthoDB" id="44067at2759"/>
<keyword evidence="5" id="KW-0812">Transmembrane</keyword>
<evidence type="ECO:0000256" key="6">
    <source>
        <dbReference type="ARBA" id="ARBA00022792"/>
    </source>
</evidence>
<dbReference type="AlphaFoldDB" id="A0A1I8PVE7"/>
<dbReference type="EnsemblMetazoa" id="SCAU011486-RA">
    <property type="protein sequence ID" value="SCAU011486-PA"/>
    <property type="gene ID" value="SCAU011486"/>
</dbReference>
<dbReference type="InterPro" id="IPR008027">
    <property type="entry name" value="QCR9"/>
</dbReference>
<dbReference type="VEuPathDB" id="VectorBase:SCAU011486"/>
<comment type="similarity">
    <text evidence="2 11">Belongs to the UQCR10/QCR9 family.</text>
</comment>
<dbReference type="Proteomes" id="UP000095300">
    <property type="component" value="Unassembled WGS sequence"/>
</dbReference>
<comment type="subcellular location">
    <subcellularLocation>
        <location evidence="1 11">Mitochondrion inner membrane</location>
        <topology evidence="1 11">Single-pass membrane protein</topology>
    </subcellularLocation>
</comment>